<dbReference type="Gene3D" id="2.160.20.110">
    <property type="match status" value="2"/>
</dbReference>
<name>F0RDK1_CELLC</name>
<evidence type="ECO:0000313" key="2">
    <source>
        <dbReference type="Proteomes" id="UP000007487"/>
    </source>
</evidence>
<dbReference type="Proteomes" id="UP000007487">
    <property type="component" value="Chromosome"/>
</dbReference>
<reference evidence="1 2" key="1">
    <citation type="journal article" date="2011" name="Stand. Genomic Sci.">
        <title>Complete genome sequence of Cellulophaga lytica type strain (LIM- 21).</title>
        <authorList>
            <person name="Pati A."/>
            <person name="Abt B."/>
            <person name="Teshima H."/>
            <person name="Nolan M."/>
            <person name="Lapidus A."/>
            <person name="Lucas S."/>
            <person name="Hammon N."/>
            <person name="Deshpande S."/>
            <person name="Cheng J.F."/>
            <person name="Tapia R."/>
            <person name="Han C."/>
            <person name="Goodwin L."/>
            <person name="Pitluck S."/>
            <person name="Liolios K."/>
            <person name="Pagani I."/>
            <person name="Mavromatis K."/>
            <person name="Ovchinikova G."/>
            <person name="Chen A."/>
            <person name="Palaniappan K."/>
            <person name="Land M."/>
            <person name="Hauser L."/>
            <person name="Jeffries C.D."/>
            <person name="Detter J.C."/>
            <person name="Brambilla E.M."/>
            <person name="Kannan K.P."/>
            <person name="Rohde M."/>
            <person name="Spring S."/>
            <person name="Goker M."/>
            <person name="Woyke T."/>
            <person name="Bristow J."/>
            <person name="Eisen J.A."/>
            <person name="Markowitz V."/>
            <person name="Hugenholtz P."/>
            <person name="Kyrpides N.C."/>
            <person name="Klenk H.P."/>
            <person name="Ivanova N."/>
        </authorList>
    </citation>
    <scope>NUCLEOTIDE SEQUENCE [LARGE SCALE GENOMIC DNA]</scope>
    <source>
        <strain evidence="2">ATCC 23178 / DSM 7489 / JCM 8516 / NBRC 14961 / NCIMB 1423 / VKM B-1433 / Cy l20</strain>
    </source>
</reference>
<dbReference type="eggNOG" id="COG3210">
    <property type="taxonomic scope" value="Bacteria"/>
</dbReference>
<accession>F0RDK1</accession>
<proteinExistence type="predicted"/>
<gene>
    <name evidence="1" type="ordered locus">Celly_0918</name>
</gene>
<evidence type="ECO:0008006" key="3">
    <source>
        <dbReference type="Google" id="ProtNLM"/>
    </source>
</evidence>
<dbReference type="EMBL" id="CP002534">
    <property type="protein sequence ID" value="ADY28749.1"/>
    <property type="molecule type" value="Genomic_DNA"/>
</dbReference>
<keyword evidence="2" id="KW-1185">Reference proteome</keyword>
<dbReference type="RefSeq" id="WP_013620497.1">
    <property type="nucleotide sequence ID" value="NC_015167.1"/>
</dbReference>
<dbReference type="OrthoDB" id="9813840at2"/>
<organism evidence="1 2">
    <name type="scientific">Cellulophaga lytica (strain ATCC 23178 / DSM 7489 / JCM 8516 / NBRC 14961 / NCIMB 1423 / VKM B-1433 / Cy l20)</name>
    <dbReference type="NCBI Taxonomy" id="867900"/>
    <lineage>
        <taxon>Bacteria</taxon>
        <taxon>Pseudomonadati</taxon>
        <taxon>Bacteroidota</taxon>
        <taxon>Flavobacteriia</taxon>
        <taxon>Flavobacteriales</taxon>
        <taxon>Flavobacteriaceae</taxon>
        <taxon>Cellulophaga</taxon>
    </lineage>
</organism>
<dbReference type="AlphaFoldDB" id="F0RDK1"/>
<sequence length="543" mass="58969">MFKKKLLILSTIIFITGCSNNDIEKKIIDGKTYYIIDSKEDLIWLSNPNLFLKFDTSSSQNKLDDEDKLRFKWSANYLQTNNIDLKTKKEENTLGFMPIGSKRIPFSGTYNGKGYSISNLYINRPEQDQIGLFSVLENCTLDSINLVNISITGKTSVGGLAGKDHKSLISNSHVNGTLKSEDFFLGGLIGEKKNGKITYSSFKGKLEANKSYVGGLVGDLQEAIITNSNSIGEVIGWRNIGGIAGRNSGDYDYDNGSSQNEIGPGSINNCFSSATIKGKREIGGIVGQSSIGSIFYCYFNGSVFGNYATGGIIGNDTSSLVFNCYNSGSINCTEEYAGGIVGEMRDIYHEYDSFIDLTYSTGNIKGKKFVGGIVGSIKGNINNSYATGDVIGEKNVGGVVGELNFNGLISNTSAIGKITGKENVGGIAGVISGMLEFSENDEVFFKTLANELKNSLGNVGAQVTTKSAGNKSYAIVKNCYWNKLLTNQNSGIGKIRYSKNNKRFINGTKSLTKANFLKEVSSLKALGYKYEALYLEIEKKCKY</sequence>
<dbReference type="KEGG" id="cly:Celly_0918"/>
<dbReference type="PROSITE" id="PS51257">
    <property type="entry name" value="PROKAR_LIPOPROTEIN"/>
    <property type="match status" value="1"/>
</dbReference>
<evidence type="ECO:0000313" key="1">
    <source>
        <dbReference type="EMBL" id="ADY28749.1"/>
    </source>
</evidence>
<dbReference type="STRING" id="867900.Celly_0918"/>
<protein>
    <recommendedName>
        <fullName evidence="3">GLUG domain-containing protein</fullName>
    </recommendedName>
</protein>
<dbReference type="HOGENOM" id="CLU_501259_0_0_10"/>